<dbReference type="Proteomes" id="UP000245412">
    <property type="component" value="Unassembled WGS sequence"/>
</dbReference>
<dbReference type="InterPro" id="IPR029063">
    <property type="entry name" value="SAM-dependent_MTases_sf"/>
</dbReference>
<evidence type="ECO:0000313" key="3">
    <source>
        <dbReference type="EMBL" id="PWJ75582.1"/>
    </source>
</evidence>
<keyword evidence="4" id="KW-1185">Reference proteome</keyword>
<comment type="caution">
    <text evidence="3">The sequence shown here is derived from an EMBL/GenBank/DDBJ whole genome shotgun (WGS) entry which is preliminary data.</text>
</comment>
<accession>A0AB73T444</accession>
<organism evidence="3 4">
    <name type="scientific">Murimonas intestini</name>
    <dbReference type="NCBI Taxonomy" id="1337051"/>
    <lineage>
        <taxon>Bacteria</taxon>
        <taxon>Bacillati</taxon>
        <taxon>Bacillota</taxon>
        <taxon>Clostridia</taxon>
        <taxon>Lachnospirales</taxon>
        <taxon>Lachnospiraceae</taxon>
        <taxon>Murimonas</taxon>
    </lineage>
</organism>
<dbReference type="Gene3D" id="2.20.25.110">
    <property type="entry name" value="S-adenosyl-L-methionine-dependent methyltransferases"/>
    <property type="match status" value="1"/>
</dbReference>
<dbReference type="Pfam" id="PF13649">
    <property type="entry name" value="Methyltransf_25"/>
    <property type="match status" value="1"/>
</dbReference>
<protein>
    <submittedName>
        <fullName evidence="3">Methyltransferase family protein</fullName>
    </submittedName>
</protein>
<evidence type="ECO:0000259" key="2">
    <source>
        <dbReference type="Pfam" id="PF13649"/>
    </source>
</evidence>
<dbReference type="RefSeq" id="WP_109626517.1">
    <property type="nucleotide sequence ID" value="NZ_JANKBI010000004.1"/>
</dbReference>
<dbReference type="GO" id="GO:0032259">
    <property type="term" value="P:methylation"/>
    <property type="evidence" value="ECO:0007669"/>
    <property type="project" value="UniProtKB-KW"/>
</dbReference>
<dbReference type="GO" id="GO:0008168">
    <property type="term" value="F:methyltransferase activity"/>
    <property type="evidence" value="ECO:0007669"/>
    <property type="project" value="UniProtKB-KW"/>
</dbReference>
<reference evidence="3 4" key="1">
    <citation type="submission" date="2018-05" db="EMBL/GenBank/DDBJ databases">
        <authorList>
            <person name="Goeker M."/>
            <person name="Huntemann M."/>
            <person name="Clum A."/>
            <person name="Pillay M."/>
            <person name="Palaniappan K."/>
            <person name="Varghese N."/>
            <person name="Mikhailova N."/>
            <person name="Stamatis D."/>
            <person name="Reddy T."/>
            <person name="Daum C."/>
            <person name="Shapiro N."/>
            <person name="Ivanova N."/>
            <person name="Kyrpides N."/>
            <person name="Woyke T."/>
        </authorList>
    </citation>
    <scope>NUCLEOTIDE SEQUENCE [LARGE SCALE GENOMIC DNA]</scope>
    <source>
        <strain evidence="3 4">DSM 26524</strain>
    </source>
</reference>
<dbReference type="EMBL" id="QGGY01000006">
    <property type="protein sequence ID" value="PWJ75582.1"/>
    <property type="molecule type" value="Genomic_DNA"/>
</dbReference>
<dbReference type="Gene3D" id="3.40.50.150">
    <property type="entry name" value="Vaccinia Virus protein VP39"/>
    <property type="match status" value="1"/>
</dbReference>
<proteinExistence type="predicted"/>
<evidence type="ECO:0000313" key="4">
    <source>
        <dbReference type="Proteomes" id="UP000245412"/>
    </source>
</evidence>
<name>A0AB73T444_9FIRM</name>
<keyword evidence="3" id="KW-0489">Methyltransferase</keyword>
<keyword evidence="1" id="KW-0808">Transferase</keyword>
<evidence type="ECO:0000256" key="1">
    <source>
        <dbReference type="ARBA" id="ARBA00022679"/>
    </source>
</evidence>
<dbReference type="CDD" id="cd02440">
    <property type="entry name" value="AdoMet_MTases"/>
    <property type="match status" value="1"/>
</dbReference>
<dbReference type="SUPFAM" id="SSF53335">
    <property type="entry name" value="S-adenosyl-L-methionine-dependent methyltransferases"/>
    <property type="match status" value="1"/>
</dbReference>
<dbReference type="AlphaFoldDB" id="A0AB73T444"/>
<dbReference type="InterPro" id="IPR041698">
    <property type="entry name" value="Methyltransf_25"/>
</dbReference>
<gene>
    <name evidence="3" type="ORF">C7383_106152</name>
</gene>
<feature type="domain" description="Methyltransferase" evidence="2">
    <location>
        <begin position="72"/>
        <end position="165"/>
    </location>
</feature>
<sequence>MYKKILEYARRFPELYEPSSAPFWDDVHISESMLDAHLDPDFDGASRNMAFMKASVEWICSICSPVRGKKLLDLGCGPGIYDKMFCEAGFEVTGIDISRRSIQYAAGQAKQDGMDIEYICKNYLEMDYQGIYDVATLIYCDFGVLSPKDRRSLLIKIKRALKPGGILILDGFTQEQLKGYKEGSTVEYLDGGFWKDAPYICIQRNRLYPDTRNYLEQYIIISEDDCQCYNNWNQIFSRESFDMELRQAGFEDMEYFGDVAGEKCLEGSETICAVARLQRHF</sequence>
<dbReference type="PANTHER" id="PTHR43861">
    <property type="entry name" value="TRANS-ACONITATE 2-METHYLTRANSFERASE-RELATED"/>
    <property type="match status" value="1"/>
</dbReference>